<dbReference type="EMBL" id="FMVT01000006">
    <property type="protein sequence ID" value="SCY59834.1"/>
    <property type="molecule type" value="Genomic_DNA"/>
</dbReference>
<proteinExistence type="predicted"/>
<dbReference type="PANTHER" id="PTHR44749">
    <property type="entry name" value="SUPPRESSOR OF RPS4-RLD 1"/>
    <property type="match status" value="1"/>
</dbReference>
<dbReference type="Gene3D" id="1.25.40.10">
    <property type="entry name" value="Tetratricopeptide repeat domain"/>
    <property type="match status" value="1"/>
</dbReference>
<accession>A0A1G5H7Y6</accession>
<evidence type="ECO:0000313" key="3">
    <source>
        <dbReference type="Proteomes" id="UP000199502"/>
    </source>
</evidence>
<dbReference type="STRING" id="336292.SAMN05660710_02034"/>
<dbReference type="InterPro" id="IPR019734">
    <property type="entry name" value="TPR_rpt"/>
</dbReference>
<dbReference type="SMART" id="SM00028">
    <property type="entry name" value="TPR"/>
    <property type="match status" value="3"/>
</dbReference>
<dbReference type="Proteomes" id="UP000199502">
    <property type="component" value="Unassembled WGS sequence"/>
</dbReference>
<dbReference type="PANTHER" id="PTHR44749:SF1">
    <property type="entry name" value="TETRATRICOPEPTIDE-LIKE HELICAL DOMAIN-CONTAINING PROTEIN"/>
    <property type="match status" value="1"/>
</dbReference>
<dbReference type="InterPro" id="IPR044650">
    <property type="entry name" value="SRFR1-like"/>
</dbReference>
<feature type="repeat" description="TPR" evidence="1">
    <location>
        <begin position="161"/>
        <end position="194"/>
    </location>
</feature>
<dbReference type="Pfam" id="PF13428">
    <property type="entry name" value="TPR_14"/>
    <property type="match status" value="1"/>
</dbReference>
<organism evidence="2 3">
    <name type="scientific">Paracoccus tibetensis</name>
    <dbReference type="NCBI Taxonomy" id="336292"/>
    <lineage>
        <taxon>Bacteria</taxon>
        <taxon>Pseudomonadati</taxon>
        <taxon>Pseudomonadota</taxon>
        <taxon>Alphaproteobacteria</taxon>
        <taxon>Rhodobacterales</taxon>
        <taxon>Paracoccaceae</taxon>
        <taxon>Paracoccus</taxon>
    </lineage>
</organism>
<dbReference type="SUPFAM" id="SSF48452">
    <property type="entry name" value="TPR-like"/>
    <property type="match status" value="1"/>
</dbReference>
<dbReference type="InterPro" id="IPR011990">
    <property type="entry name" value="TPR-like_helical_dom_sf"/>
</dbReference>
<sequence length="213" mass="23009">MRFGWRPARGLGYTCDMSALRPDYHSIVTAFRQGVLTIFLVLTTAFAAFGQNAARDAALDEAFARLAAPQGEGWRIAEADILREWSRSGSAAMDVLLRRGEQALDRGDIPAAIGHLTALTDHAPDFAAGWHTRAAAFALSGQVGPAISDLARTLELEPRHFAALTQLGALLEDIGDPKAAQAAYRESLRIHPHQQEAIDGLARLERGDQGTDI</sequence>
<gene>
    <name evidence="2" type="ORF">SAMN05660710_02034</name>
</gene>
<evidence type="ECO:0000313" key="2">
    <source>
        <dbReference type="EMBL" id="SCY59834.1"/>
    </source>
</evidence>
<keyword evidence="3" id="KW-1185">Reference proteome</keyword>
<protein>
    <submittedName>
        <fullName evidence="2">Uncharacterized protein</fullName>
    </submittedName>
</protein>
<dbReference type="PROSITE" id="PS50005">
    <property type="entry name" value="TPR"/>
    <property type="match status" value="1"/>
</dbReference>
<keyword evidence="1" id="KW-0802">TPR repeat</keyword>
<reference evidence="2 3" key="1">
    <citation type="submission" date="2016-10" db="EMBL/GenBank/DDBJ databases">
        <authorList>
            <person name="de Groot N.N."/>
        </authorList>
    </citation>
    <scope>NUCLEOTIDE SEQUENCE [LARGE SCALE GENOMIC DNA]</scope>
    <source>
        <strain evidence="2 3">CGMCC 1.8925</strain>
    </source>
</reference>
<name>A0A1G5H7Y6_9RHOB</name>
<dbReference type="GO" id="GO:0045892">
    <property type="term" value="P:negative regulation of DNA-templated transcription"/>
    <property type="evidence" value="ECO:0007669"/>
    <property type="project" value="InterPro"/>
</dbReference>
<dbReference type="AlphaFoldDB" id="A0A1G5H7Y6"/>
<evidence type="ECO:0000256" key="1">
    <source>
        <dbReference type="PROSITE-ProRule" id="PRU00339"/>
    </source>
</evidence>